<dbReference type="GO" id="GO:0016491">
    <property type="term" value="F:oxidoreductase activity"/>
    <property type="evidence" value="ECO:0007669"/>
    <property type="project" value="UniProtKB-KW"/>
</dbReference>
<evidence type="ECO:0000313" key="6">
    <source>
        <dbReference type="EMBL" id="EDM47933.1"/>
    </source>
</evidence>
<dbReference type="Proteomes" id="UP000005856">
    <property type="component" value="Unassembled WGS sequence"/>
</dbReference>
<dbReference type="InterPro" id="IPR029154">
    <property type="entry name" value="HIBADH-like_NADP-bd"/>
</dbReference>
<dbReference type="InterPro" id="IPR008927">
    <property type="entry name" value="6-PGluconate_DH-like_C_sf"/>
</dbReference>
<evidence type="ECO:0000256" key="3">
    <source>
        <dbReference type="PIRSR" id="PIRSR000103-1"/>
    </source>
</evidence>
<protein>
    <recommendedName>
        <fullName evidence="8">6-phosphogluconate dehydrogenase, NAD-binding protein</fullName>
    </recommendedName>
</protein>
<dbReference type="InterPro" id="IPR013328">
    <property type="entry name" value="6PGD_dom2"/>
</dbReference>
<reference evidence="6 7" key="1">
    <citation type="submission" date="2007-06" db="EMBL/GenBank/DDBJ databases">
        <authorList>
            <person name="Green D."/>
            <person name="Ferriera S."/>
            <person name="Johnson J."/>
            <person name="Kravitz S."/>
            <person name="Beeson K."/>
            <person name="Sutton G."/>
            <person name="Rogers Y.-H."/>
            <person name="Friedman R."/>
            <person name="Frazier M."/>
            <person name="Venter J.C."/>
        </authorList>
    </citation>
    <scope>NUCLEOTIDE SEQUENCE [LARGE SCALE GENOMIC DNA]</scope>
    <source>
        <strain evidence="6 7">DG893</strain>
    </source>
</reference>
<dbReference type="Gene3D" id="3.40.50.720">
    <property type="entry name" value="NAD(P)-binding Rossmann-like Domain"/>
    <property type="match status" value="1"/>
</dbReference>
<keyword evidence="7" id="KW-1185">Reference proteome</keyword>
<gene>
    <name evidence="6" type="ORF">MDG893_15125</name>
</gene>
<evidence type="ECO:0008006" key="8">
    <source>
        <dbReference type="Google" id="ProtNLM"/>
    </source>
</evidence>
<dbReference type="GO" id="GO:0051287">
    <property type="term" value="F:NAD binding"/>
    <property type="evidence" value="ECO:0007669"/>
    <property type="project" value="InterPro"/>
</dbReference>
<evidence type="ECO:0000259" key="4">
    <source>
        <dbReference type="Pfam" id="PF03446"/>
    </source>
</evidence>
<dbReference type="GO" id="GO:0050661">
    <property type="term" value="F:NADP binding"/>
    <property type="evidence" value="ECO:0007669"/>
    <property type="project" value="InterPro"/>
</dbReference>
<dbReference type="SUPFAM" id="SSF51735">
    <property type="entry name" value="NAD(P)-binding Rossmann-fold domains"/>
    <property type="match status" value="1"/>
</dbReference>
<dbReference type="STRING" id="443152.MDG893_15125"/>
<dbReference type="Pfam" id="PF14833">
    <property type="entry name" value="NAD_binding_11"/>
    <property type="match status" value="1"/>
</dbReference>
<keyword evidence="1" id="KW-0560">Oxidoreductase</keyword>
<dbReference type="EMBL" id="ABCP01000011">
    <property type="protein sequence ID" value="EDM47933.1"/>
    <property type="molecule type" value="Genomic_DNA"/>
</dbReference>
<comment type="caution">
    <text evidence="6">The sequence shown here is derived from an EMBL/GenBank/DDBJ whole genome shotgun (WGS) entry which is preliminary data.</text>
</comment>
<feature type="domain" description="6-phosphogluconate dehydrogenase NADP-binding" evidence="4">
    <location>
        <begin position="2"/>
        <end position="158"/>
    </location>
</feature>
<dbReference type="SUPFAM" id="SSF48179">
    <property type="entry name" value="6-phosphogluconate dehydrogenase C-terminal domain-like"/>
    <property type="match status" value="1"/>
</dbReference>
<proteinExistence type="predicted"/>
<feature type="active site" evidence="3">
    <location>
        <position position="167"/>
    </location>
</feature>
<dbReference type="InterPro" id="IPR015815">
    <property type="entry name" value="HIBADH-related"/>
</dbReference>
<dbReference type="Gene3D" id="1.10.1040.10">
    <property type="entry name" value="N-(1-d-carboxylethyl)-l-norvaline Dehydrogenase, domain 2"/>
    <property type="match status" value="1"/>
</dbReference>
<evidence type="ECO:0000313" key="7">
    <source>
        <dbReference type="Proteomes" id="UP000005856"/>
    </source>
</evidence>
<dbReference type="PANTHER" id="PTHR43060:SF15">
    <property type="entry name" value="3-HYDROXYISOBUTYRATE DEHYDROGENASE-LIKE 1, MITOCHONDRIAL-RELATED"/>
    <property type="match status" value="1"/>
</dbReference>
<evidence type="ECO:0000259" key="5">
    <source>
        <dbReference type="Pfam" id="PF14833"/>
    </source>
</evidence>
<evidence type="ECO:0000256" key="2">
    <source>
        <dbReference type="ARBA" id="ARBA00023027"/>
    </source>
</evidence>
<dbReference type="AlphaFoldDB" id="A6F020"/>
<name>A6F020_9GAMM</name>
<sequence length="286" mass="30754">MKVSIIGVGDMGRDIAVHVRDKGHDVIAYDISEERRSDVAKNGIKVVESLAEAVAKAEVHLVIVATDEQSETVTREILESGPAGSTVVILATNSPKTMQVLAAECEDKGLGFVDAPVVFGRQGAKEGQLGSLCGGDDKQVAKITPVLESYSKAVHHVGPVGSGQVAKACNNMLHWAACVANFEVLSLAKRYGIDAQQMRETLIECPGTNGTLVRWDDTRFTWHEKDMDLALDLAQDGGLPLPLFGQVDQLVKHLDATKVKNLLYGPETEYLGQNIKPLSKEEGGLN</sequence>
<keyword evidence="2" id="KW-0520">NAD</keyword>
<dbReference type="RefSeq" id="WP_007153616.1">
    <property type="nucleotide sequence ID" value="NZ_ABCP01000011.1"/>
</dbReference>
<dbReference type="PANTHER" id="PTHR43060">
    <property type="entry name" value="3-HYDROXYISOBUTYRATE DEHYDROGENASE-LIKE 1, MITOCHONDRIAL-RELATED"/>
    <property type="match status" value="1"/>
</dbReference>
<dbReference type="InterPro" id="IPR006115">
    <property type="entry name" value="6PGDH_NADP-bd"/>
</dbReference>
<feature type="domain" description="3-hydroxyisobutyrate dehydrogenase-like NAD-binding" evidence="5">
    <location>
        <begin position="161"/>
        <end position="257"/>
    </location>
</feature>
<dbReference type="InterPro" id="IPR036291">
    <property type="entry name" value="NAD(P)-bd_dom_sf"/>
</dbReference>
<accession>A6F020</accession>
<dbReference type="eggNOG" id="COG2084">
    <property type="taxonomic scope" value="Bacteria"/>
</dbReference>
<dbReference type="Pfam" id="PF03446">
    <property type="entry name" value="NAD_binding_2"/>
    <property type="match status" value="1"/>
</dbReference>
<dbReference type="PIRSF" id="PIRSF000103">
    <property type="entry name" value="HIBADH"/>
    <property type="match status" value="1"/>
</dbReference>
<organism evidence="6 7">
    <name type="scientific">Marinobacter algicola DG893</name>
    <dbReference type="NCBI Taxonomy" id="443152"/>
    <lineage>
        <taxon>Bacteria</taxon>
        <taxon>Pseudomonadati</taxon>
        <taxon>Pseudomonadota</taxon>
        <taxon>Gammaproteobacteria</taxon>
        <taxon>Pseudomonadales</taxon>
        <taxon>Marinobacteraceae</taxon>
        <taxon>Marinobacter</taxon>
    </lineage>
</organism>
<evidence type="ECO:0000256" key="1">
    <source>
        <dbReference type="ARBA" id="ARBA00023002"/>
    </source>
</evidence>
<dbReference type="OrthoDB" id="9786703at2"/>